<dbReference type="Proteomes" id="UP000069272">
    <property type="component" value="Chromosome 2R"/>
</dbReference>
<evidence type="ECO:0000313" key="2">
    <source>
        <dbReference type="EnsemblMetazoa" id="AALB014792-PA"/>
    </source>
</evidence>
<evidence type="ECO:0000256" key="1">
    <source>
        <dbReference type="SAM" id="MobiDB-lite"/>
    </source>
</evidence>
<sequence length="213" mass="23892">MGTLARTPVSQIMKNQAERAEPDNGINARIAARAGKFQSDRLELKKGITGMPVPQITKSRVELKLGTKHQSQQPTPDSTSTQQRHNPQQQTHAQEKVPLKSNSDMMSVKSTLLPSLNDSLSQVRGNTFSAKESFYLDVHNQIDPLRSKIVSIAKQAEQGQNRIDLEKAKAERRKMDEDLLNIISMECVLGKIAKMNEQFLKEWNEIDKNGSQS</sequence>
<reference evidence="2" key="2">
    <citation type="submission" date="2022-08" db="UniProtKB">
        <authorList>
            <consortium name="EnsemblMetazoa"/>
        </authorList>
    </citation>
    <scope>IDENTIFICATION</scope>
    <source>
        <strain evidence="2">STECLA/ALBI9_A</strain>
    </source>
</reference>
<proteinExistence type="predicted"/>
<feature type="compositionally biased region" description="Low complexity" evidence="1">
    <location>
        <begin position="70"/>
        <end position="83"/>
    </location>
</feature>
<protein>
    <submittedName>
        <fullName evidence="2">Uncharacterized protein</fullName>
    </submittedName>
</protein>
<evidence type="ECO:0000313" key="3">
    <source>
        <dbReference type="Proteomes" id="UP000069272"/>
    </source>
</evidence>
<feature type="region of interest" description="Disordered" evidence="1">
    <location>
        <begin position="65"/>
        <end position="103"/>
    </location>
</feature>
<accession>A0A182FYW3</accession>
<dbReference type="EnsemblMetazoa" id="AALB014792-RA">
    <property type="protein sequence ID" value="AALB014792-PA"/>
    <property type="gene ID" value="AALB014792"/>
</dbReference>
<name>A0A182FYW3_ANOAL</name>
<dbReference type="AlphaFoldDB" id="A0A182FYW3"/>
<keyword evidence="3" id="KW-1185">Reference proteome</keyword>
<reference evidence="2 3" key="1">
    <citation type="journal article" date="2017" name="G3 (Bethesda)">
        <title>The Physical Genome Mapping of Anopheles albimanus Corrected Scaffold Misassemblies and Identified Interarm Rearrangements in Genus Anopheles.</title>
        <authorList>
            <person name="Artemov G.N."/>
            <person name="Peery A.N."/>
            <person name="Jiang X."/>
            <person name="Tu Z."/>
            <person name="Stegniy V.N."/>
            <person name="Sharakhova M.V."/>
            <person name="Sharakhov I.V."/>
        </authorList>
    </citation>
    <scope>NUCLEOTIDE SEQUENCE [LARGE SCALE GENOMIC DNA]</scope>
    <source>
        <strain evidence="2 3">ALBI9_A</strain>
    </source>
</reference>
<dbReference type="VEuPathDB" id="VectorBase:AALB014792"/>
<organism evidence="2 3">
    <name type="scientific">Anopheles albimanus</name>
    <name type="common">New world malaria mosquito</name>
    <dbReference type="NCBI Taxonomy" id="7167"/>
    <lineage>
        <taxon>Eukaryota</taxon>
        <taxon>Metazoa</taxon>
        <taxon>Ecdysozoa</taxon>
        <taxon>Arthropoda</taxon>
        <taxon>Hexapoda</taxon>
        <taxon>Insecta</taxon>
        <taxon>Pterygota</taxon>
        <taxon>Neoptera</taxon>
        <taxon>Endopterygota</taxon>
        <taxon>Diptera</taxon>
        <taxon>Nematocera</taxon>
        <taxon>Culicoidea</taxon>
        <taxon>Culicidae</taxon>
        <taxon>Anophelinae</taxon>
        <taxon>Anopheles</taxon>
    </lineage>
</organism>